<dbReference type="Pfam" id="PF00232">
    <property type="entry name" value="Glyco_hydro_1"/>
    <property type="match status" value="1"/>
</dbReference>
<dbReference type="PROSITE" id="PS00572">
    <property type="entry name" value="GLYCOSYL_HYDROL_F1_1"/>
    <property type="match status" value="1"/>
</dbReference>
<dbReference type="GO" id="GO:0016052">
    <property type="term" value="P:carbohydrate catabolic process"/>
    <property type="evidence" value="ECO:0007669"/>
    <property type="project" value="TreeGrafter"/>
</dbReference>
<accession>G5HEC9</accession>
<dbReference type="InterPro" id="IPR001360">
    <property type="entry name" value="Glyco_hydro_1"/>
</dbReference>
<keyword evidence="3" id="KW-0326">Glycosidase</keyword>
<dbReference type="Proteomes" id="UP000003763">
    <property type="component" value="Unassembled WGS sequence"/>
</dbReference>
<dbReference type="InterPro" id="IPR017853">
    <property type="entry name" value="GH"/>
</dbReference>
<dbReference type="InterPro" id="IPR018120">
    <property type="entry name" value="Glyco_hydro_1_AS"/>
</dbReference>
<gene>
    <name evidence="6" type="ORF">HMPREF9469_01091</name>
</gene>
<evidence type="ECO:0000256" key="1">
    <source>
        <dbReference type="ARBA" id="ARBA00010838"/>
    </source>
</evidence>
<protein>
    <submittedName>
        <fullName evidence="6">6-phospho-beta-glucosidase</fullName>
    </submittedName>
</protein>
<dbReference type="Gene3D" id="3.20.20.80">
    <property type="entry name" value="Glycosidases"/>
    <property type="match status" value="1"/>
</dbReference>
<dbReference type="NCBIfam" id="NF007158">
    <property type="entry name" value="PRK09593.1"/>
    <property type="match status" value="1"/>
</dbReference>
<evidence type="ECO:0000256" key="4">
    <source>
        <dbReference type="PROSITE-ProRule" id="PRU10055"/>
    </source>
</evidence>
<dbReference type="HOGENOM" id="CLU_001859_0_2_9"/>
<dbReference type="eggNOG" id="COG2723">
    <property type="taxonomic scope" value="Bacteria"/>
</dbReference>
<comment type="similarity">
    <text evidence="1 5">Belongs to the glycosyl hydrolase 1 family.</text>
</comment>
<evidence type="ECO:0000256" key="2">
    <source>
        <dbReference type="ARBA" id="ARBA00022801"/>
    </source>
</evidence>
<dbReference type="GO" id="GO:0005829">
    <property type="term" value="C:cytosol"/>
    <property type="evidence" value="ECO:0007669"/>
    <property type="project" value="TreeGrafter"/>
</dbReference>
<keyword evidence="2" id="KW-0378">Hydrolase</keyword>
<organism evidence="6 7">
    <name type="scientific">[Clostridium] citroniae WAL-17108</name>
    <dbReference type="NCBI Taxonomy" id="742733"/>
    <lineage>
        <taxon>Bacteria</taxon>
        <taxon>Bacillati</taxon>
        <taxon>Bacillota</taxon>
        <taxon>Clostridia</taxon>
        <taxon>Lachnospirales</taxon>
        <taxon>Lachnospiraceae</taxon>
        <taxon>Enterocloster</taxon>
    </lineage>
</organism>
<evidence type="ECO:0000256" key="5">
    <source>
        <dbReference type="RuleBase" id="RU003690"/>
    </source>
</evidence>
<evidence type="ECO:0000256" key="3">
    <source>
        <dbReference type="ARBA" id="ARBA00023295"/>
    </source>
</evidence>
<dbReference type="EMBL" id="ADLJ01000007">
    <property type="protein sequence ID" value="EHF00177.1"/>
    <property type="molecule type" value="Genomic_DNA"/>
</dbReference>
<dbReference type="PATRIC" id="fig|742733.3.peg.1105"/>
<name>G5HEC9_9FIRM</name>
<feature type="active site" description="Nucleophile" evidence="4">
    <location>
        <position position="353"/>
    </location>
</feature>
<proteinExistence type="inferred from homology"/>
<dbReference type="SUPFAM" id="SSF51445">
    <property type="entry name" value="(Trans)glycosidases"/>
    <property type="match status" value="1"/>
</dbReference>
<dbReference type="PRINTS" id="PR00131">
    <property type="entry name" value="GLHYDRLASE1"/>
</dbReference>
<evidence type="ECO:0000313" key="6">
    <source>
        <dbReference type="EMBL" id="EHF00177.1"/>
    </source>
</evidence>
<comment type="caution">
    <text evidence="6">The sequence shown here is derived from an EMBL/GenBank/DDBJ whole genome shotgun (WGS) entry which is preliminary data.</text>
</comment>
<dbReference type="FunFam" id="3.20.20.80:FF:000004">
    <property type="entry name" value="Beta-glucosidase 6-phospho-beta-glucosidase"/>
    <property type="match status" value="1"/>
</dbReference>
<dbReference type="GO" id="GO:0008422">
    <property type="term" value="F:beta-glucosidase activity"/>
    <property type="evidence" value="ECO:0007669"/>
    <property type="project" value="TreeGrafter"/>
</dbReference>
<dbReference type="AlphaFoldDB" id="G5HEC9"/>
<evidence type="ECO:0000313" key="7">
    <source>
        <dbReference type="Proteomes" id="UP000003763"/>
    </source>
</evidence>
<dbReference type="PANTHER" id="PTHR10353">
    <property type="entry name" value="GLYCOSYL HYDROLASE"/>
    <property type="match status" value="1"/>
</dbReference>
<sequence>MWGGAVAANQCEGAYRADGKGLSIQDIMPRGIKGEPTREPTVDNMKLVAIDFYHRYKEDIAMFAEMGFQVFRLSIAWTRIFPNGDDEKPNEKGLQFYDDVFDECRKYGIEPMVTISHYETPLHLAKKYDGWRSRKMIEYYMKFCNVIFERYKDKVKYWLTFNEINSILHQPLISGGILTPKEKLTRQDLYQAIHHELVASAKAVKMAHEMMPQAKVGCMILAMPTYPLTSRPDDVLAAMKAEQKNYFFADVQVRGRYPKYLDTYLKKEGVSIQMEPGDEEALKHTVDFISFSYYVSVCESADPMEKGEGNLIGGLKNPYLKSSEWGWQIDPVGLRIVLNQYYDRYQKPLFIVENGLGAVDRLVKDEQGQWTVNDNERIEYMRRHLVEVGRALEDGVDIMGYTAWGCIDLVSASTAEMRKRYGLIYVDRDDNGKGSLKRYRKKSFYWYQRVIHTNGLSLMEKTGGAEDV</sequence>
<reference evidence="6 7" key="1">
    <citation type="submission" date="2011-08" db="EMBL/GenBank/DDBJ databases">
        <title>The Genome Sequence of Clostridium citroniae WAL-17108.</title>
        <authorList>
            <consortium name="The Broad Institute Genome Sequencing Platform"/>
            <person name="Earl A."/>
            <person name="Ward D."/>
            <person name="Feldgarden M."/>
            <person name="Gevers D."/>
            <person name="Finegold S.M."/>
            <person name="Summanen P.H."/>
            <person name="Molitoris D.R."/>
            <person name="Vaisanen M.L."/>
            <person name="Daigneault M."/>
            <person name="Allen-Vercoe E."/>
            <person name="Young S.K."/>
            <person name="Zeng Q."/>
            <person name="Gargeya S."/>
            <person name="Fitzgerald M."/>
            <person name="Haas B."/>
            <person name="Abouelleil A."/>
            <person name="Alvarado L."/>
            <person name="Arachchi H.M."/>
            <person name="Berlin A."/>
            <person name="Brown A."/>
            <person name="Chapman S.B."/>
            <person name="Chen Z."/>
            <person name="Dunbar C."/>
            <person name="Freedman E."/>
            <person name="Gearin G."/>
            <person name="Gellesch M."/>
            <person name="Goldberg J."/>
            <person name="Griggs A."/>
            <person name="Gujja S."/>
            <person name="Heiman D."/>
            <person name="Howarth C."/>
            <person name="Larson L."/>
            <person name="Lui A."/>
            <person name="MacDonald P.J.P."/>
            <person name="Montmayeur A."/>
            <person name="Murphy C."/>
            <person name="Neiman D."/>
            <person name="Pearson M."/>
            <person name="Priest M."/>
            <person name="Roberts A."/>
            <person name="Saif S."/>
            <person name="Shea T."/>
            <person name="Shenoy N."/>
            <person name="Sisk P."/>
            <person name="Stolte C."/>
            <person name="Sykes S."/>
            <person name="Wortman J."/>
            <person name="Nusbaum C."/>
            <person name="Birren B."/>
        </authorList>
    </citation>
    <scope>NUCLEOTIDE SEQUENCE [LARGE SCALE GENOMIC DNA]</scope>
    <source>
        <strain evidence="6 7">WAL-17108</strain>
    </source>
</reference>
<dbReference type="PANTHER" id="PTHR10353:SF122">
    <property type="entry name" value="6-PHOSPHO-BETA-GLUCOSIDASE ASCB-RELATED"/>
    <property type="match status" value="1"/>
</dbReference>